<dbReference type="GO" id="GO:0043021">
    <property type="term" value="F:ribonucleoprotein complex binding"/>
    <property type="evidence" value="ECO:0007669"/>
    <property type="project" value="TreeGrafter"/>
</dbReference>
<feature type="region of interest" description="Disordered" evidence="1">
    <location>
        <begin position="249"/>
        <end position="276"/>
    </location>
</feature>
<organism evidence="3 4">
    <name type="scientific">Frankliniella fusca</name>
    <dbReference type="NCBI Taxonomy" id="407009"/>
    <lineage>
        <taxon>Eukaryota</taxon>
        <taxon>Metazoa</taxon>
        <taxon>Ecdysozoa</taxon>
        <taxon>Arthropoda</taxon>
        <taxon>Hexapoda</taxon>
        <taxon>Insecta</taxon>
        <taxon>Pterygota</taxon>
        <taxon>Neoptera</taxon>
        <taxon>Paraneoptera</taxon>
        <taxon>Thysanoptera</taxon>
        <taxon>Terebrantia</taxon>
        <taxon>Thripoidea</taxon>
        <taxon>Thripidae</taxon>
        <taxon>Frankliniella</taxon>
    </lineage>
</organism>
<dbReference type="GO" id="GO:0035368">
    <property type="term" value="F:selenocysteine insertion sequence binding"/>
    <property type="evidence" value="ECO:0007669"/>
    <property type="project" value="InterPro"/>
</dbReference>
<dbReference type="PANTHER" id="PTHR13284:SF4">
    <property type="entry name" value="C2H2-TYPE DOMAIN-CONTAINING PROTEIN"/>
    <property type="match status" value="1"/>
</dbReference>
<name>A0AAE1LSN3_9NEOP</name>
<gene>
    <name evidence="3" type="ORF">KUF71_023959</name>
</gene>
<dbReference type="InterPro" id="IPR029064">
    <property type="entry name" value="Ribosomal_eL30-like_sf"/>
</dbReference>
<feature type="compositionally biased region" description="Polar residues" evidence="1">
    <location>
        <begin position="132"/>
        <end position="158"/>
    </location>
</feature>
<accession>A0AAE1LSN3</accession>
<dbReference type="AlphaFoldDB" id="A0AAE1LSN3"/>
<dbReference type="InterPro" id="IPR004038">
    <property type="entry name" value="Ribosomal_eL8/eL30/eS12/Gad45"/>
</dbReference>
<sequence length="594" mass="67412">MSALQNEHSPCEFSTDRSQNDNGTWKTHVRSKRSHHKRVKSIIANEAQPLCIGGDTSGVTWPAMENIATKSKTHLSLASSTHVAGLEYKCPVSSDDSSWPNIAEGHKRRVLRNSTSNETFAQKLQVGVSWKSMSCPSTKAPSLQNETSTEPQSISPYSKNDCRNGRDSTMLKQGRKVKEKNASASNLPPQESGVHLINSSLKDKLAQSDAVQNSQLKPKALPQLDKDFPDLCAALKMLPKCSVKNEGFESTAESEEKLDKKEKSKRKSKSNQPCRKDPISINIADFLKETCETSKRPLLFDRRLHLRDIDKRKICGNILDSSNPIRKRGKHREKAPKKRLSKLKQVIVNERNKKREQKELNMNTIPNKNLLSENECVESLVGSLCNQFNSLQIIKGNNDHEYDCSVSKTLELKLDGDKVIEGETHALHENHEETSPSAFRHSRKFRNYCNNIRCHELDEATSELLKEIYRFQDRHYKKDPIKAHARRRFVLGIREVKKYLLLQKLKAIVVAPDLEPVEGPGGLDETIIYIREEGRAQQVPVIFAVGRRQLGFTLKKKVAISIIGIINAEGAEELYERMLKEWHDAVQKYHDNFL</sequence>
<feature type="domain" description="Ribosomal protein eL8/eL30/eS12/Gadd45" evidence="2">
    <location>
        <begin position="482"/>
        <end position="574"/>
    </location>
</feature>
<evidence type="ECO:0000259" key="2">
    <source>
        <dbReference type="Pfam" id="PF01248"/>
    </source>
</evidence>
<dbReference type="SUPFAM" id="SSF55315">
    <property type="entry name" value="L30e-like"/>
    <property type="match status" value="1"/>
</dbReference>
<dbReference type="Proteomes" id="UP001219518">
    <property type="component" value="Unassembled WGS sequence"/>
</dbReference>
<feature type="compositionally biased region" description="Basic residues" evidence="1">
    <location>
        <begin position="27"/>
        <end position="36"/>
    </location>
</feature>
<reference evidence="3" key="1">
    <citation type="submission" date="2021-07" db="EMBL/GenBank/DDBJ databases">
        <authorList>
            <person name="Catto M.A."/>
            <person name="Jacobson A."/>
            <person name="Kennedy G."/>
            <person name="Labadie P."/>
            <person name="Hunt B.G."/>
            <person name="Srinivasan R."/>
        </authorList>
    </citation>
    <scope>NUCLEOTIDE SEQUENCE</scope>
    <source>
        <strain evidence="3">PL_HMW_Pooled</strain>
        <tissue evidence="3">Head</tissue>
    </source>
</reference>
<evidence type="ECO:0000313" key="3">
    <source>
        <dbReference type="EMBL" id="KAK3930603.1"/>
    </source>
</evidence>
<dbReference type="InterPro" id="IPR040051">
    <property type="entry name" value="SECISBP2"/>
</dbReference>
<evidence type="ECO:0000313" key="4">
    <source>
        <dbReference type="Proteomes" id="UP001219518"/>
    </source>
</evidence>
<dbReference type="Gene3D" id="3.30.1330.30">
    <property type="match status" value="1"/>
</dbReference>
<dbReference type="Pfam" id="PF01248">
    <property type="entry name" value="Ribosomal_L7Ae"/>
    <property type="match status" value="1"/>
</dbReference>
<reference evidence="3" key="2">
    <citation type="journal article" date="2023" name="BMC Genomics">
        <title>Pest status, molecular evolution, and epigenetic factors derived from the genome assembly of Frankliniella fusca, a thysanopteran phytovirus vector.</title>
        <authorList>
            <person name="Catto M.A."/>
            <person name="Labadie P.E."/>
            <person name="Jacobson A.L."/>
            <person name="Kennedy G.G."/>
            <person name="Srinivasan R."/>
            <person name="Hunt B.G."/>
        </authorList>
    </citation>
    <scope>NUCLEOTIDE SEQUENCE</scope>
    <source>
        <strain evidence="3">PL_HMW_Pooled</strain>
    </source>
</reference>
<dbReference type="GO" id="GO:0003730">
    <property type="term" value="F:mRNA 3'-UTR binding"/>
    <property type="evidence" value="ECO:0007669"/>
    <property type="project" value="TreeGrafter"/>
</dbReference>
<comment type="caution">
    <text evidence="3">The sequence shown here is derived from an EMBL/GenBank/DDBJ whole genome shotgun (WGS) entry which is preliminary data.</text>
</comment>
<feature type="region of interest" description="Disordered" evidence="1">
    <location>
        <begin position="1"/>
        <end position="36"/>
    </location>
</feature>
<keyword evidence="4" id="KW-1185">Reference proteome</keyword>
<dbReference type="GO" id="GO:0005739">
    <property type="term" value="C:mitochondrion"/>
    <property type="evidence" value="ECO:0007669"/>
    <property type="project" value="TreeGrafter"/>
</dbReference>
<proteinExistence type="predicted"/>
<evidence type="ECO:0000256" key="1">
    <source>
        <dbReference type="SAM" id="MobiDB-lite"/>
    </source>
</evidence>
<protein>
    <submittedName>
        <fullName evidence="3">Selenocysteine insertion sequence-binding protein 2-like</fullName>
    </submittedName>
</protein>
<dbReference type="GO" id="GO:1990904">
    <property type="term" value="C:ribonucleoprotein complex"/>
    <property type="evidence" value="ECO:0007669"/>
    <property type="project" value="TreeGrafter"/>
</dbReference>
<feature type="region of interest" description="Disordered" evidence="1">
    <location>
        <begin position="132"/>
        <end position="194"/>
    </location>
</feature>
<dbReference type="EMBL" id="JAHWGI010001412">
    <property type="protein sequence ID" value="KAK3930603.1"/>
    <property type="molecule type" value="Genomic_DNA"/>
</dbReference>
<dbReference type="PANTHER" id="PTHR13284">
    <property type="entry name" value="GH01354P"/>
    <property type="match status" value="1"/>
</dbReference>